<organism evidence="1 2">
    <name type="scientific">Mycena rosella</name>
    <name type="common">Pink bonnet</name>
    <name type="synonym">Agaricus rosellus</name>
    <dbReference type="NCBI Taxonomy" id="1033263"/>
    <lineage>
        <taxon>Eukaryota</taxon>
        <taxon>Fungi</taxon>
        <taxon>Dikarya</taxon>
        <taxon>Basidiomycota</taxon>
        <taxon>Agaricomycotina</taxon>
        <taxon>Agaricomycetes</taxon>
        <taxon>Agaricomycetidae</taxon>
        <taxon>Agaricales</taxon>
        <taxon>Marasmiineae</taxon>
        <taxon>Mycenaceae</taxon>
        <taxon>Mycena</taxon>
    </lineage>
</organism>
<evidence type="ECO:0000313" key="1">
    <source>
        <dbReference type="EMBL" id="KAJ7697141.1"/>
    </source>
</evidence>
<dbReference type="EMBL" id="JARKIE010000031">
    <property type="protein sequence ID" value="KAJ7697141.1"/>
    <property type="molecule type" value="Genomic_DNA"/>
</dbReference>
<comment type="caution">
    <text evidence="1">The sequence shown here is derived from an EMBL/GenBank/DDBJ whole genome shotgun (WGS) entry which is preliminary data.</text>
</comment>
<reference evidence="1" key="1">
    <citation type="submission" date="2023-03" db="EMBL/GenBank/DDBJ databases">
        <title>Massive genome expansion in bonnet fungi (Mycena s.s.) driven by repeated elements and novel gene families across ecological guilds.</title>
        <authorList>
            <consortium name="Lawrence Berkeley National Laboratory"/>
            <person name="Harder C.B."/>
            <person name="Miyauchi S."/>
            <person name="Viragh M."/>
            <person name="Kuo A."/>
            <person name="Thoen E."/>
            <person name="Andreopoulos B."/>
            <person name="Lu D."/>
            <person name="Skrede I."/>
            <person name="Drula E."/>
            <person name="Henrissat B."/>
            <person name="Morin E."/>
            <person name="Kohler A."/>
            <person name="Barry K."/>
            <person name="LaButti K."/>
            <person name="Morin E."/>
            <person name="Salamov A."/>
            <person name="Lipzen A."/>
            <person name="Mereny Z."/>
            <person name="Hegedus B."/>
            <person name="Baldrian P."/>
            <person name="Stursova M."/>
            <person name="Weitz H."/>
            <person name="Taylor A."/>
            <person name="Grigoriev I.V."/>
            <person name="Nagy L.G."/>
            <person name="Martin F."/>
            <person name="Kauserud H."/>
        </authorList>
    </citation>
    <scope>NUCLEOTIDE SEQUENCE</scope>
    <source>
        <strain evidence="1">CBHHK067</strain>
    </source>
</reference>
<keyword evidence="2" id="KW-1185">Reference proteome</keyword>
<gene>
    <name evidence="1" type="ORF">B0H17DRAFT_928566</name>
</gene>
<sequence length="135" mass="15717">YNLAALSLEPPAPQICWDEVVEYAFLGDCDLLRAIDAKLEAKLWTRPACRHAMDKYFRLLQAKEEIVRLNVEIRRLVTWISDEDDFLQRHEAELEEAGDHDSAVLVCQYRAQRGRADMGHMKRFWKLAKKQGFPG</sequence>
<name>A0AAD7DR22_MYCRO</name>
<protein>
    <submittedName>
        <fullName evidence="1">Uncharacterized protein</fullName>
    </submittedName>
</protein>
<proteinExistence type="predicted"/>
<feature type="non-terminal residue" evidence="1">
    <location>
        <position position="1"/>
    </location>
</feature>
<dbReference type="AlphaFoldDB" id="A0AAD7DR22"/>
<accession>A0AAD7DR22</accession>
<dbReference type="Proteomes" id="UP001221757">
    <property type="component" value="Unassembled WGS sequence"/>
</dbReference>
<evidence type="ECO:0000313" key="2">
    <source>
        <dbReference type="Proteomes" id="UP001221757"/>
    </source>
</evidence>